<feature type="transmembrane region" description="Helical" evidence="2">
    <location>
        <begin position="12"/>
        <end position="36"/>
    </location>
</feature>
<keyword evidence="2" id="KW-0472">Membrane</keyword>
<feature type="region of interest" description="Disordered" evidence="1">
    <location>
        <begin position="40"/>
        <end position="67"/>
    </location>
</feature>
<keyword evidence="2" id="KW-1133">Transmembrane helix</keyword>
<reference evidence="4 5" key="1">
    <citation type="submission" date="2024-01" db="EMBL/GenBank/DDBJ databases">
        <title>The genomes of 5 underutilized Papilionoideae crops provide insights into root nodulation and disease resistanc.</title>
        <authorList>
            <person name="Jiang F."/>
        </authorList>
    </citation>
    <scope>NUCLEOTIDE SEQUENCE [LARGE SCALE GENOMIC DNA]</scope>
    <source>
        <strain evidence="4">LVBAO_FW01</strain>
        <tissue evidence="4">Leaves</tissue>
    </source>
</reference>
<gene>
    <name evidence="4" type="ORF">VNO77_46805</name>
    <name evidence="3" type="ORF">VNO77_47124</name>
</gene>
<evidence type="ECO:0000313" key="3">
    <source>
        <dbReference type="EMBL" id="KAK7298213.1"/>
    </source>
</evidence>
<comment type="caution">
    <text evidence="4">The sequence shown here is derived from an EMBL/GenBank/DDBJ whole genome shotgun (WGS) entry which is preliminary data.</text>
</comment>
<protein>
    <submittedName>
        <fullName evidence="4">Uncharacterized protein</fullName>
    </submittedName>
</protein>
<evidence type="ECO:0000256" key="1">
    <source>
        <dbReference type="SAM" id="MobiDB-lite"/>
    </source>
</evidence>
<sequence>MVPASPASATLAFVPACFHMGFPLLPFLLALAPAVTSRSENGAPMRAAPISTEARKTPFDQEETIPN</sequence>
<organism evidence="4 5">
    <name type="scientific">Canavalia gladiata</name>
    <name type="common">Sword bean</name>
    <name type="synonym">Dolichos gladiatus</name>
    <dbReference type="NCBI Taxonomy" id="3824"/>
    <lineage>
        <taxon>Eukaryota</taxon>
        <taxon>Viridiplantae</taxon>
        <taxon>Streptophyta</taxon>
        <taxon>Embryophyta</taxon>
        <taxon>Tracheophyta</taxon>
        <taxon>Spermatophyta</taxon>
        <taxon>Magnoliopsida</taxon>
        <taxon>eudicotyledons</taxon>
        <taxon>Gunneridae</taxon>
        <taxon>Pentapetalae</taxon>
        <taxon>rosids</taxon>
        <taxon>fabids</taxon>
        <taxon>Fabales</taxon>
        <taxon>Fabaceae</taxon>
        <taxon>Papilionoideae</taxon>
        <taxon>50 kb inversion clade</taxon>
        <taxon>NPAAA clade</taxon>
        <taxon>indigoferoid/millettioid clade</taxon>
        <taxon>Phaseoleae</taxon>
        <taxon>Canavalia</taxon>
    </lineage>
</organism>
<evidence type="ECO:0000313" key="5">
    <source>
        <dbReference type="Proteomes" id="UP001367508"/>
    </source>
</evidence>
<accession>A0AAN9JFT1</accession>
<evidence type="ECO:0000313" key="4">
    <source>
        <dbReference type="EMBL" id="KAK7298347.1"/>
    </source>
</evidence>
<dbReference type="Proteomes" id="UP001367508">
    <property type="component" value="Unassembled WGS sequence"/>
</dbReference>
<dbReference type="AlphaFoldDB" id="A0AAN9JFT1"/>
<proteinExistence type="predicted"/>
<dbReference type="EMBL" id="JAYMYQ010000028">
    <property type="protein sequence ID" value="KAK7298347.1"/>
    <property type="molecule type" value="Genomic_DNA"/>
</dbReference>
<keyword evidence="2" id="KW-0812">Transmembrane</keyword>
<name>A0AAN9JFT1_CANGL</name>
<evidence type="ECO:0000256" key="2">
    <source>
        <dbReference type="SAM" id="Phobius"/>
    </source>
</evidence>
<dbReference type="EMBL" id="JAYMYQ010000031">
    <property type="protein sequence ID" value="KAK7298213.1"/>
    <property type="molecule type" value="Genomic_DNA"/>
</dbReference>
<keyword evidence="5" id="KW-1185">Reference proteome</keyword>